<feature type="transmembrane region" description="Helical" evidence="7">
    <location>
        <begin position="123"/>
        <end position="148"/>
    </location>
</feature>
<keyword evidence="5 7" id="KW-0472">Membrane</keyword>
<feature type="transmembrane region" description="Helical" evidence="7">
    <location>
        <begin position="463"/>
        <end position="482"/>
    </location>
</feature>
<evidence type="ECO:0000313" key="10">
    <source>
        <dbReference type="EMBL" id="CAF4718186.1"/>
    </source>
</evidence>
<keyword evidence="8" id="KW-0732">Signal</keyword>
<dbReference type="GO" id="GO:0140410">
    <property type="term" value="F:monoatomic cation:bicarbonate symporter activity"/>
    <property type="evidence" value="ECO:0007669"/>
    <property type="project" value="TreeGrafter"/>
</dbReference>
<evidence type="ECO:0000313" key="11">
    <source>
        <dbReference type="Proteomes" id="UP000663865"/>
    </source>
</evidence>
<comment type="caution">
    <text evidence="9">The sequence shown here is derived from an EMBL/GenBank/DDBJ whole genome shotgun (WGS) entry which is preliminary data.</text>
</comment>
<feature type="chain" id="PRO_5036234045" evidence="8">
    <location>
        <begin position="20"/>
        <end position="492"/>
    </location>
</feature>
<gene>
    <name evidence="9" type="ORF">KIK155_LOCUS24488</name>
    <name evidence="10" type="ORF">TOA249_LOCUS18095</name>
</gene>
<evidence type="ECO:0000256" key="8">
    <source>
        <dbReference type="SAM" id="SignalP"/>
    </source>
</evidence>
<evidence type="ECO:0000256" key="1">
    <source>
        <dbReference type="ARBA" id="ARBA00004141"/>
    </source>
</evidence>
<dbReference type="PANTHER" id="PTHR12191:SF37">
    <property type="entry name" value="ZINC TRANSPORTER FOI"/>
    <property type="match status" value="1"/>
</dbReference>
<keyword evidence="3 7" id="KW-0812">Transmembrane</keyword>
<evidence type="ECO:0000313" key="9">
    <source>
        <dbReference type="EMBL" id="CAF3668201.1"/>
    </source>
</evidence>
<feature type="signal peptide" evidence="8">
    <location>
        <begin position="1"/>
        <end position="19"/>
    </location>
</feature>
<dbReference type="Proteomes" id="UP000663838">
    <property type="component" value="Unassembled WGS sequence"/>
</dbReference>
<accession>A0A818S9F1</accession>
<dbReference type="InterPro" id="IPR050799">
    <property type="entry name" value="ZIP_Transporter"/>
</dbReference>
<evidence type="ECO:0000256" key="2">
    <source>
        <dbReference type="ARBA" id="ARBA00006939"/>
    </source>
</evidence>
<feature type="transmembrane region" description="Helical" evidence="7">
    <location>
        <begin position="430"/>
        <end position="451"/>
    </location>
</feature>
<dbReference type="GO" id="GO:0005886">
    <property type="term" value="C:plasma membrane"/>
    <property type="evidence" value="ECO:0007669"/>
    <property type="project" value="TreeGrafter"/>
</dbReference>
<comment type="similarity">
    <text evidence="2">Belongs to the ZIP transporter (TC 2.A.5) family.</text>
</comment>
<dbReference type="PANTHER" id="PTHR12191">
    <property type="entry name" value="SOLUTE CARRIER FAMILY 39"/>
    <property type="match status" value="1"/>
</dbReference>
<feature type="transmembrane region" description="Helical" evidence="7">
    <location>
        <begin position="91"/>
        <end position="116"/>
    </location>
</feature>
<dbReference type="InterPro" id="IPR003689">
    <property type="entry name" value="ZIP"/>
</dbReference>
<evidence type="ECO:0000256" key="6">
    <source>
        <dbReference type="SAM" id="MobiDB-lite"/>
    </source>
</evidence>
<dbReference type="GO" id="GO:0030003">
    <property type="term" value="P:intracellular monoatomic cation homeostasis"/>
    <property type="evidence" value="ECO:0007669"/>
    <property type="project" value="TreeGrafter"/>
</dbReference>
<evidence type="ECO:0000256" key="4">
    <source>
        <dbReference type="ARBA" id="ARBA00022989"/>
    </source>
</evidence>
<feature type="compositionally biased region" description="Low complexity" evidence="6">
    <location>
        <begin position="262"/>
        <end position="272"/>
    </location>
</feature>
<sequence>MHLLFVIRCAFILLLSVVSNNNASYSSSDTNYALHSTNGTIITAISKSFNESELTEKSHENIIKKLPGKSHDNHHLHKIIKRKTPSLFQRYAYGLIAVFIVSALSLVGVLALPILYKVSFKYVLNLFTAIATGTLLGDAMFHLIPFIFDRHNHNDHDHNHLTFSIPSYQLKILLAVLTLYIFYLLEVFLHWFAHYKHDNDSPHSHSHSHGHPNTNNEHCHYALVDIDADIEHSHLHHNHTHHNLHQHLNSPSIYSNAKSFFNNNNNNNNNNNSPPCTPSNEPNIMTNQFIDSNSKDKPSNDQSEQVSLTTEKMFTSQFSNQIDSIHPIIQQLKTIKSTGWMVLFGDSIHNFADGLAIGAAFSEDLVLGVTTTIAVACHELPHELGDYAVLLQSGFSHSRALLWNFLSATTAIIGFLIGSIMSDNESARQWIFSATIGMFLYIALADLLPTLLADGEVKLKRFLVVNIGFLFGITIMFLLAIFEDKMIRTSTQ</sequence>
<keyword evidence="4 7" id="KW-1133">Transmembrane helix</keyword>
<dbReference type="EMBL" id="CAJOBS010001326">
    <property type="protein sequence ID" value="CAF4718186.1"/>
    <property type="molecule type" value="Genomic_DNA"/>
</dbReference>
<evidence type="ECO:0000256" key="3">
    <source>
        <dbReference type="ARBA" id="ARBA00022692"/>
    </source>
</evidence>
<dbReference type="AlphaFoldDB" id="A0A818S9F1"/>
<feature type="transmembrane region" description="Helical" evidence="7">
    <location>
        <begin position="400"/>
        <end position="418"/>
    </location>
</feature>
<name>A0A818S9F1_9BILA</name>
<dbReference type="Proteomes" id="UP000663865">
    <property type="component" value="Unassembled WGS sequence"/>
</dbReference>
<organism evidence="9 11">
    <name type="scientific">Rotaria socialis</name>
    <dbReference type="NCBI Taxonomy" id="392032"/>
    <lineage>
        <taxon>Eukaryota</taxon>
        <taxon>Metazoa</taxon>
        <taxon>Spiralia</taxon>
        <taxon>Gnathifera</taxon>
        <taxon>Rotifera</taxon>
        <taxon>Eurotatoria</taxon>
        <taxon>Bdelloidea</taxon>
        <taxon>Philodinida</taxon>
        <taxon>Philodinidae</taxon>
        <taxon>Rotaria</taxon>
    </lineage>
</organism>
<dbReference type="GO" id="GO:0005385">
    <property type="term" value="F:zinc ion transmembrane transporter activity"/>
    <property type="evidence" value="ECO:0007669"/>
    <property type="project" value="TreeGrafter"/>
</dbReference>
<protein>
    <submittedName>
        <fullName evidence="9">Uncharacterized protein</fullName>
    </submittedName>
</protein>
<comment type="subcellular location">
    <subcellularLocation>
        <location evidence="1">Membrane</location>
        <topology evidence="1">Multi-pass membrane protein</topology>
    </subcellularLocation>
</comment>
<dbReference type="Pfam" id="PF02535">
    <property type="entry name" value="Zip"/>
    <property type="match status" value="1"/>
</dbReference>
<evidence type="ECO:0000256" key="5">
    <source>
        <dbReference type="ARBA" id="ARBA00023136"/>
    </source>
</evidence>
<evidence type="ECO:0000256" key="7">
    <source>
        <dbReference type="SAM" id="Phobius"/>
    </source>
</evidence>
<feature type="transmembrane region" description="Helical" evidence="7">
    <location>
        <begin position="168"/>
        <end position="189"/>
    </location>
</feature>
<dbReference type="GO" id="GO:0071578">
    <property type="term" value="P:zinc ion import across plasma membrane"/>
    <property type="evidence" value="ECO:0007669"/>
    <property type="project" value="TreeGrafter"/>
</dbReference>
<dbReference type="EMBL" id="CAJNYV010004357">
    <property type="protein sequence ID" value="CAF3668201.1"/>
    <property type="molecule type" value="Genomic_DNA"/>
</dbReference>
<reference evidence="9" key="1">
    <citation type="submission" date="2021-02" db="EMBL/GenBank/DDBJ databases">
        <authorList>
            <person name="Nowell W R."/>
        </authorList>
    </citation>
    <scope>NUCLEOTIDE SEQUENCE</scope>
</reference>
<feature type="region of interest" description="Disordered" evidence="6">
    <location>
        <begin position="259"/>
        <end position="307"/>
    </location>
</feature>
<proteinExistence type="inferred from homology"/>
<feature type="compositionally biased region" description="Polar residues" evidence="6">
    <location>
        <begin position="278"/>
        <end position="292"/>
    </location>
</feature>